<proteinExistence type="predicted"/>
<evidence type="ECO:0000313" key="3">
    <source>
        <dbReference type="Proteomes" id="UP000607331"/>
    </source>
</evidence>
<feature type="transmembrane region" description="Helical" evidence="1">
    <location>
        <begin position="610"/>
        <end position="629"/>
    </location>
</feature>
<feature type="transmembrane region" description="Helical" evidence="1">
    <location>
        <begin position="570"/>
        <end position="590"/>
    </location>
</feature>
<dbReference type="RefSeq" id="WP_185667382.1">
    <property type="nucleotide sequence ID" value="NZ_JABBJF010000005.1"/>
</dbReference>
<accession>A0ABR6RR82</accession>
<keyword evidence="3" id="KW-1185">Reference proteome</keyword>
<evidence type="ECO:0000256" key="1">
    <source>
        <dbReference type="SAM" id="Phobius"/>
    </source>
</evidence>
<organism evidence="2 3">
    <name type="scientific">Kluyvera sichuanensis</name>
    <dbReference type="NCBI Taxonomy" id="2725494"/>
    <lineage>
        <taxon>Bacteria</taxon>
        <taxon>Pseudomonadati</taxon>
        <taxon>Pseudomonadota</taxon>
        <taxon>Gammaproteobacteria</taxon>
        <taxon>Enterobacterales</taxon>
        <taxon>Enterobacteriaceae</taxon>
        <taxon>Kluyvera</taxon>
    </lineage>
</organism>
<keyword evidence="1" id="KW-0812">Transmembrane</keyword>
<dbReference type="EMBL" id="JABBJF010000005">
    <property type="protein sequence ID" value="MBC1185636.1"/>
    <property type="molecule type" value="Genomic_DNA"/>
</dbReference>
<gene>
    <name evidence="2" type="ORF">HII27_07870</name>
</gene>
<sequence length="654" mass="75583">MSDFGIRTPLLHLALLETLKADEIQDEIDLFLPFIAVTASEIGKQVIDEIDIQENLLNSFGFKPPIAAVRVLMTRAKNRGLLIKENNAFIPCHEKIIEWKNGYEHKQEDVSTSLRSLKQEFVNFTLEQFQKNLTMDDAEKFILRFIEQNVSSVLSERAYRKSELNATIKNSDHLIASFISYIHRSQPALLEHFSRCVKGMLLANYLFYADKVSDKQSYTGITVYLDSPIVLGLLGYSGKQANEAYSDFIKLLNSLNITICIFDRTLDEIEGLLNAWKSDLSRKHYGRFNTKTLEWLKSSGFDAARLDTEIKLLPKKISQTGINIIQGFKAKPHFQCDENALESAIARRFSPNKNYEHDTICISRVHNQREGKSINSLNQKFSVFVTHNTILQRIAYEFFRKELGRETIPIVVSEQWMTAMFWLKRPDIYGHLPQEQLLSTAYSLLYTDDKFWESFLERLEKIQKRGGITEEDFLRIRWDSDLLKLVHKVSVDVGEDFSEEDIFDVVAKINEKHEEKHLAEIEKLQINQKGEIERIRSNANFLIETAENQKYKAEDRLEKLERKIKKSSMIFSKIIAWSFTAICLMALVFTALKSIPLENQPEIFKIDNPVITIGVILTISLGLMASIFGKDLSFFHNRIRTSIERKLINLILDK</sequence>
<comment type="caution">
    <text evidence="2">The sequence shown here is derived from an EMBL/GenBank/DDBJ whole genome shotgun (WGS) entry which is preliminary data.</text>
</comment>
<keyword evidence="1" id="KW-0472">Membrane</keyword>
<evidence type="ECO:0000313" key="2">
    <source>
        <dbReference type="EMBL" id="MBC1185636.1"/>
    </source>
</evidence>
<protein>
    <submittedName>
        <fullName evidence="2">Uncharacterized protein</fullName>
    </submittedName>
</protein>
<reference evidence="2 3" key="1">
    <citation type="submission" date="2020-04" db="EMBL/GenBank/DDBJ databases">
        <title>The draft genome of Kluyvera sichuanensis strain SCKS090646.</title>
        <authorList>
            <person name="Wei L."/>
            <person name="Liu L."/>
            <person name="Feng Y."/>
            <person name="Zong Z."/>
        </authorList>
    </citation>
    <scope>NUCLEOTIDE SEQUENCE [LARGE SCALE GENOMIC DNA]</scope>
    <source>
        <strain evidence="2 3">090646</strain>
    </source>
</reference>
<keyword evidence="1" id="KW-1133">Transmembrane helix</keyword>
<name>A0ABR6RR82_9ENTR</name>
<dbReference type="Proteomes" id="UP000607331">
    <property type="component" value="Unassembled WGS sequence"/>
</dbReference>